<reference evidence="2 3" key="1">
    <citation type="journal article" date="2009" name="Nat. Biotechnol.">
        <title>Genome sequence of the recombinant protein production host Pichia pastoris.</title>
        <authorList>
            <person name="De Schutter K."/>
            <person name="Lin Y.C."/>
            <person name="Tiels P."/>
            <person name="Van Hecke A."/>
            <person name="Glinka S."/>
            <person name="Weber-Lehmann J."/>
            <person name="Rouze P."/>
            <person name="Van de Peer Y."/>
            <person name="Callewaert N."/>
        </authorList>
    </citation>
    <scope>NUCLEOTIDE SEQUENCE [LARGE SCALE GENOMIC DNA]</scope>
    <source>
        <strain evidence="3">GS115 / ATCC 20864</strain>
    </source>
</reference>
<dbReference type="AlphaFoldDB" id="C4R3Z8"/>
<organism evidence="2 3">
    <name type="scientific">Komagataella phaffii (strain GS115 / ATCC 20864)</name>
    <name type="common">Yeast</name>
    <name type="synonym">Pichia pastoris</name>
    <dbReference type="NCBI Taxonomy" id="644223"/>
    <lineage>
        <taxon>Eukaryota</taxon>
        <taxon>Fungi</taxon>
        <taxon>Dikarya</taxon>
        <taxon>Ascomycota</taxon>
        <taxon>Saccharomycotina</taxon>
        <taxon>Pichiomycetes</taxon>
        <taxon>Pichiales</taxon>
        <taxon>Pichiaceae</taxon>
        <taxon>Komagataella</taxon>
    </lineage>
</organism>
<evidence type="ECO:0000259" key="1">
    <source>
        <dbReference type="Pfam" id="PF10307"/>
    </source>
</evidence>
<dbReference type="InParanoid" id="C4R3Z8"/>
<dbReference type="Pfam" id="PF10307">
    <property type="entry name" value="HAD_SAK_1"/>
    <property type="match status" value="1"/>
</dbReference>
<keyword evidence="3" id="KW-1185">Reference proteome</keyword>
<evidence type="ECO:0000313" key="3">
    <source>
        <dbReference type="Proteomes" id="UP000000314"/>
    </source>
</evidence>
<dbReference type="HOGENOM" id="CLU_022771_1_0_1"/>
<dbReference type="InterPro" id="IPR018812">
    <property type="entry name" value="SAK_HAD"/>
</dbReference>
<evidence type="ECO:0000313" key="2">
    <source>
        <dbReference type="EMBL" id="CAY70280.1"/>
    </source>
</evidence>
<dbReference type="OrthoDB" id="5596992at2759"/>
<dbReference type="EMBL" id="FN392321">
    <property type="protein sequence ID" value="CAY70280.1"/>
    <property type="molecule type" value="Genomic_DNA"/>
</dbReference>
<dbReference type="OMA" id="GKIQNWH"/>
<feature type="domain" description="Swiss Army Knife RNA repair protein HAD" evidence="1">
    <location>
        <begin position="109"/>
        <end position="299"/>
    </location>
</feature>
<accession>C4R3Z8</accession>
<gene>
    <name evidence="2" type="ordered locus">PAS_chr3_0247</name>
</gene>
<dbReference type="RefSeq" id="XP_002492463.1">
    <property type="nucleotide sequence ID" value="XM_002492418.1"/>
</dbReference>
<dbReference type="KEGG" id="ppa:PAS_chr3_0247"/>
<dbReference type="Proteomes" id="UP000000314">
    <property type="component" value="Chromosome 3"/>
</dbReference>
<protein>
    <recommendedName>
        <fullName evidence="1">Swiss Army Knife RNA repair protein HAD domain-containing protein</fullName>
    </recommendedName>
</protein>
<proteinExistence type="predicted"/>
<dbReference type="GeneID" id="8200076"/>
<name>C4R3Z8_KOMPG</name>
<sequence length="459" mass="53158">MLCEYENDPKLEFNAHERDVLSEIVVNENNSQESLVTTKEKIRAHQSTEYELDTFSVKLYEDKINLASKIGRPVLDPISRWDFDVEELPYAPIVKIIDFYEFDGTLFKSPVLNDELFRRSSIHMIESGAGLRDIDWWNFHEAWSCYTNESVRDNKKWKDCWSLPIRELMKSSKQSDTTVCVLICSLRDAEMYNDLREVLASEDIAADAIITRPKHIPTADFKKIVVLDFLHYYSMCQEVNIYDWDKEFLTSMDQLFLKWSNNGDSMIDGTTVITPRLYSHLDPLIERQLVENLIDEHNRRLVEFQDQNLDCLTVRQSLLGTVYFLTQTTRIEVLKHCIENQKDFLPDDTDSLVFECEEIYISLNNSQSAIKALGGIGAQIRFGVSHYGSFDDQFYALKLLGDKELPSLTKSPILLIARHTDAIVKPLDCDKITNWQVMDDLLLVNTVVGNKGYLKVKKM</sequence>